<dbReference type="Gene3D" id="3.90.550.10">
    <property type="entry name" value="Spore Coat Polysaccharide Biosynthesis Protein SpsA, Chain A"/>
    <property type="match status" value="1"/>
</dbReference>
<evidence type="ECO:0000259" key="1">
    <source>
        <dbReference type="Pfam" id="PF00535"/>
    </source>
</evidence>
<dbReference type="AlphaFoldDB" id="A0A1S8CLS8"/>
<name>A0A1S8CLS8_9GAMM</name>
<comment type="caution">
    <text evidence="2">The sequence shown here is derived from an EMBL/GenBank/DDBJ whole genome shotgun (WGS) entry which is preliminary data.</text>
</comment>
<keyword evidence="2" id="KW-0808">Transferase</keyword>
<dbReference type="PANTHER" id="PTHR43179">
    <property type="entry name" value="RHAMNOSYLTRANSFERASE WBBL"/>
    <property type="match status" value="1"/>
</dbReference>
<dbReference type="EMBL" id="MOXD01000005">
    <property type="protein sequence ID" value="OMQ23054.1"/>
    <property type="molecule type" value="Genomic_DNA"/>
</dbReference>
<dbReference type="GO" id="GO:0016740">
    <property type="term" value="F:transferase activity"/>
    <property type="evidence" value="ECO:0007669"/>
    <property type="project" value="UniProtKB-KW"/>
</dbReference>
<dbReference type="Pfam" id="PF00535">
    <property type="entry name" value="Glycos_transf_2"/>
    <property type="match status" value="1"/>
</dbReference>
<reference evidence="2 3" key="1">
    <citation type="submission" date="2016-11" db="EMBL/GenBank/DDBJ databases">
        <title>Rahnella oryzae sp. nov., isolated from rice root.</title>
        <authorList>
            <person name="Zhang X.-X."/>
            <person name="Zhang J."/>
        </authorList>
    </citation>
    <scope>NUCLEOTIDE SEQUENCE [LARGE SCALE GENOMIC DNA]</scope>
    <source>
        <strain evidence="2 3">J11-6</strain>
    </source>
</reference>
<feature type="domain" description="Glycosyltransferase 2-like" evidence="1">
    <location>
        <begin position="14"/>
        <end position="135"/>
    </location>
</feature>
<evidence type="ECO:0000313" key="2">
    <source>
        <dbReference type="EMBL" id="OMQ23054.1"/>
    </source>
</evidence>
<dbReference type="SUPFAM" id="SSF53448">
    <property type="entry name" value="Nucleotide-diphospho-sugar transferases"/>
    <property type="match status" value="1"/>
</dbReference>
<evidence type="ECO:0000313" key="3">
    <source>
        <dbReference type="Proteomes" id="UP000216021"/>
    </source>
</evidence>
<organism evidence="2 3">
    <name type="scientific">Serratia oryzae</name>
    <dbReference type="NCBI Taxonomy" id="2034155"/>
    <lineage>
        <taxon>Bacteria</taxon>
        <taxon>Pseudomonadati</taxon>
        <taxon>Pseudomonadota</taxon>
        <taxon>Gammaproteobacteria</taxon>
        <taxon>Enterobacterales</taxon>
        <taxon>Yersiniaceae</taxon>
        <taxon>Serratia</taxon>
    </lineage>
</organism>
<dbReference type="Proteomes" id="UP000216021">
    <property type="component" value="Unassembled WGS sequence"/>
</dbReference>
<accession>A0A1S8CLS8</accession>
<dbReference type="STRING" id="2034155.BMI79_11530"/>
<sequence>MSLESKQYQIVASIVLFNHSYAQLEDTLSSLLSEPCVEKIVLVDNGGAEWAATLNNPRISYLSLGQNKGFGCGHNFAMKHYLDKCSYFLICNPDISFAKGELERLYHFARDGKHKFVSPRIHYSDGRFQYSCRLLPTPANLFLRRFAPRWGAKLDVIYELHHADYTQSFSIPSVSGCFMLMDSQLLKQLNGFDERYFMYSEDIDLCRRALPLTEILFYPDATITHAFSKGSYKSLNLLIYHIKSVISYFNKWGWFFDRERVLANQKCLKTIPMTSPTEKR</sequence>
<proteinExistence type="predicted"/>
<dbReference type="OrthoDB" id="9771846at2"/>
<dbReference type="PANTHER" id="PTHR43179:SF10">
    <property type="entry name" value="GLYCOSYL TRANSFERASE"/>
    <property type="match status" value="1"/>
</dbReference>
<keyword evidence="3" id="KW-1185">Reference proteome</keyword>
<dbReference type="InterPro" id="IPR001173">
    <property type="entry name" value="Glyco_trans_2-like"/>
</dbReference>
<gene>
    <name evidence="2" type="ORF">BMI79_11530</name>
</gene>
<dbReference type="InterPro" id="IPR029044">
    <property type="entry name" value="Nucleotide-diphossugar_trans"/>
</dbReference>
<protein>
    <submittedName>
        <fullName evidence="2">Glycosyl transferase</fullName>
    </submittedName>
</protein>